<evidence type="ECO:0000256" key="3">
    <source>
        <dbReference type="ARBA" id="ARBA00022448"/>
    </source>
</evidence>
<evidence type="ECO:0000256" key="5">
    <source>
        <dbReference type="ARBA" id="ARBA00022692"/>
    </source>
</evidence>
<dbReference type="PANTHER" id="PTHR30330:SF1">
    <property type="entry name" value="AMINO-ACID CARRIER PROTEIN ALST"/>
    <property type="match status" value="1"/>
</dbReference>
<keyword evidence="10" id="KW-1185">Reference proteome</keyword>
<dbReference type="InterPro" id="IPR001463">
    <property type="entry name" value="Na/Ala_symport"/>
</dbReference>
<keyword evidence="4 8" id="KW-1003">Cell membrane</keyword>
<keyword evidence="3 8" id="KW-0813">Transport</keyword>
<sequence>MQGLTDAIGVFNNELFWPLVIVVLVAASLYFTVRLGLVQFRLLPAMFGALAGSGHADDGNRRSISSFQAFAVSAAARVGTGNVAGVATAISLGGPGAVVWMWLMALLVGAASFVESTLAQLWKVPYKDGFRGGPAYYMQYGLGKRWLGVVFAITITVTFGFVFNAVQANTISSTLVGSASELGADTDAMPWLPAAVGVALVALTAGVIFGGIRRIAHVAQLLVPFMALAYLLLGITVVLMNIEQIPGVVSLMFAHAFGLREIAAAGLGTAIIQGVRRGMFSNEAGLGSAPNAGATASVSHPVKQGLVQTLGVYFDTLVVCSVTAFIILLSNPSYGENLGATMTQDALGANLGAWAVHALTVIIFLLAFSSVLGNYYYGESNIGFLNPSERLLTAYKWVFLVATFLGSIGSIQLVWTLSDTTMGFMALLNLAAIVPLAGVALKLLKDYTEQRGQGLDPVFTADRLPELPNVRCWAPDPAPERKEEAGV</sequence>
<keyword evidence="7 8" id="KW-0472">Membrane</keyword>
<dbReference type="RefSeq" id="WP_311512087.1">
    <property type="nucleotide sequence ID" value="NZ_JAVREP010000007.1"/>
</dbReference>
<keyword evidence="8" id="KW-0769">Symport</keyword>
<evidence type="ECO:0000313" key="9">
    <source>
        <dbReference type="EMBL" id="MDT0329371.1"/>
    </source>
</evidence>
<dbReference type="NCBIfam" id="TIGR00835">
    <property type="entry name" value="agcS"/>
    <property type="match status" value="1"/>
</dbReference>
<feature type="transmembrane region" description="Helical" evidence="8">
    <location>
        <begin position="248"/>
        <end position="272"/>
    </location>
</feature>
<gene>
    <name evidence="9" type="ORF">RM479_13205</name>
</gene>
<evidence type="ECO:0000256" key="2">
    <source>
        <dbReference type="ARBA" id="ARBA00009261"/>
    </source>
</evidence>
<comment type="caution">
    <text evidence="9">The sequence shown here is derived from an EMBL/GenBank/DDBJ whole genome shotgun (WGS) entry which is preliminary data.</text>
</comment>
<dbReference type="Proteomes" id="UP001183390">
    <property type="component" value="Unassembled WGS sequence"/>
</dbReference>
<protein>
    <submittedName>
        <fullName evidence="9">Alanine/glycine:cation symporter family protein</fullName>
    </submittedName>
</protein>
<accession>A0ABU2M9M8</accession>
<evidence type="ECO:0000256" key="1">
    <source>
        <dbReference type="ARBA" id="ARBA00004651"/>
    </source>
</evidence>
<feature type="transmembrane region" description="Helical" evidence="8">
    <location>
        <begin position="69"/>
        <end position="93"/>
    </location>
</feature>
<evidence type="ECO:0000256" key="8">
    <source>
        <dbReference type="RuleBase" id="RU363064"/>
    </source>
</evidence>
<evidence type="ECO:0000256" key="4">
    <source>
        <dbReference type="ARBA" id="ARBA00022475"/>
    </source>
</evidence>
<feature type="transmembrane region" description="Helical" evidence="8">
    <location>
        <begin position="310"/>
        <end position="331"/>
    </location>
</feature>
<feature type="transmembrane region" description="Helical" evidence="8">
    <location>
        <begin position="146"/>
        <end position="168"/>
    </location>
</feature>
<feature type="transmembrane region" description="Helical" evidence="8">
    <location>
        <begin position="351"/>
        <end position="377"/>
    </location>
</feature>
<name>A0ABU2M9M8_9ACTN</name>
<proteinExistence type="inferred from homology"/>
<reference evidence="10" key="1">
    <citation type="submission" date="2023-07" db="EMBL/GenBank/DDBJ databases">
        <title>30 novel species of actinomycetes from the DSMZ collection.</title>
        <authorList>
            <person name="Nouioui I."/>
        </authorList>
    </citation>
    <scope>NUCLEOTIDE SEQUENCE [LARGE SCALE GENOMIC DNA]</scope>
    <source>
        <strain evidence="10">DSM 44743</strain>
    </source>
</reference>
<keyword evidence="5 8" id="KW-0812">Transmembrane</keyword>
<feature type="transmembrane region" description="Helical" evidence="8">
    <location>
        <begin position="423"/>
        <end position="444"/>
    </location>
</feature>
<dbReference type="Gene3D" id="1.20.1740.10">
    <property type="entry name" value="Amino acid/polyamine transporter I"/>
    <property type="match status" value="1"/>
</dbReference>
<dbReference type="EMBL" id="JAVREP010000007">
    <property type="protein sequence ID" value="MDT0329371.1"/>
    <property type="molecule type" value="Genomic_DNA"/>
</dbReference>
<keyword evidence="6 8" id="KW-1133">Transmembrane helix</keyword>
<evidence type="ECO:0000256" key="6">
    <source>
        <dbReference type="ARBA" id="ARBA00022989"/>
    </source>
</evidence>
<feature type="transmembrane region" description="Helical" evidence="8">
    <location>
        <begin position="221"/>
        <end position="242"/>
    </location>
</feature>
<dbReference type="PANTHER" id="PTHR30330">
    <property type="entry name" value="AGSS FAMILY TRANSPORTER, SODIUM-ALANINE"/>
    <property type="match status" value="1"/>
</dbReference>
<comment type="similarity">
    <text evidence="2 8">Belongs to the alanine or glycine:cation symporter (AGCS) (TC 2.A.25) family.</text>
</comment>
<dbReference type="PRINTS" id="PR00175">
    <property type="entry name" value="NAALASMPORT"/>
</dbReference>
<evidence type="ECO:0000256" key="7">
    <source>
        <dbReference type="ARBA" id="ARBA00023136"/>
    </source>
</evidence>
<feature type="transmembrane region" description="Helical" evidence="8">
    <location>
        <begin position="15"/>
        <end position="37"/>
    </location>
</feature>
<comment type="subcellular location">
    <subcellularLocation>
        <location evidence="1 8">Cell membrane</location>
        <topology evidence="1 8">Multi-pass membrane protein</topology>
    </subcellularLocation>
</comment>
<organism evidence="9 10">
    <name type="scientific">Nocardiopsis lambiniae</name>
    <dbReference type="NCBI Taxonomy" id="3075539"/>
    <lineage>
        <taxon>Bacteria</taxon>
        <taxon>Bacillati</taxon>
        <taxon>Actinomycetota</taxon>
        <taxon>Actinomycetes</taxon>
        <taxon>Streptosporangiales</taxon>
        <taxon>Nocardiopsidaceae</taxon>
        <taxon>Nocardiopsis</taxon>
    </lineage>
</organism>
<feature type="transmembrane region" description="Helical" evidence="8">
    <location>
        <begin position="397"/>
        <end position="417"/>
    </location>
</feature>
<evidence type="ECO:0000313" key="10">
    <source>
        <dbReference type="Proteomes" id="UP001183390"/>
    </source>
</evidence>
<feature type="transmembrane region" description="Helical" evidence="8">
    <location>
        <begin position="99"/>
        <end position="122"/>
    </location>
</feature>
<feature type="transmembrane region" description="Helical" evidence="8">
    <location>
        <begin position="188"/>
        <end position="209"/>
    </location>
</feature>
<dbReference type="Pfam" id="PF01235">
    <property type="entry name" value="Na_Ala_symp"/>
    <property type="match status" value="1"/>
</dbReference>